<evidence type="ECO:0000256" key="4">
    <source>
        <dbReference type="ARBA" id="ARBA00022630"/>
    </source>
</evidence>
<protein>
    <submittedName>
        <fullName evidence="12">FAD-dependent oxidoreductase</fullName>
    </submittedName>
</protein>
<comment type="similarity">
    <text evidence="3">In the N-terminal section; belongs to the NADH:flavin oxidoreductase/NADH oxidase family.</text>
</comment>
<evidence type="ECO:0000256" key="8">
    <source>
        <dbReference type="ARBA" id="ARBA00023004"/>
    </source>
</evidence>
<dbReference type="SUPFAM" id="SSF51905">
    <property type="entry name" value="FAD/NAD(P)-binding domain"/>
    <property type="match status" value="1"/>
</dbReference>
<keyword evidence="9" id="KW-0411">Iron-sulfur</keyword>
<comment type="cofactor">
    <cofactor evidence="1">
        <name>FMN</name>
        <dbReference type="ChEBI" id="CHEBI:58210"/>
    </cofactor>
</comment>
<keyword evidence="4" id="KW-0285">Flavoprotein</keyword>
<dbReference type="GO" id="GO:0051536">
    <property type="term" value="F:iron-sulfur cluster binding"/>
    <property type="evidence" value="ECO:0007669"/>
    <property type="project" value="UniProtKB-KW"/>
</dbReference>
<dbReference type="Gene3D" id="3.50.50.60">
    <property type="entry name" value="FAD/NAD(P)-binding domain"/>
    <property type="match status" value="1"/>
</dbReference>
<evidence type="ECO:0000259" key="10">
    <source>
        <dbReference type="Pfam" id="PF00724"/>
    </source>
</evidence>
<evidence type="ECO:0000256" key="5">
    <source>
        <dbReference type="ARBA" id="ARBA00022643"/>
    </source>
</evidence>
<evidence type="ECO:0000313" key="12">
    <source>
        <dbReference type="EMBL" id="AVO27810.1"/>
    </source>
</evidence>
<dbReference type="PANTHER" id="PTHR42917:SF2">
    <property type="entry name" value="2,4-DIENOYL-COA REDUCTASE [(2E)-ENOYL-COA-PRODUCING]"/>
    <property type="match status" value="1"/>
</dbReference>
<dbReference type="CDD" id="cd02803">
    <property type="entry name" value="OYE_like_FMN_family"/>
    <property type="match status" value="1"/>
</dbReference>
<evidence type="ECO:0000256" key="7">
    <source>
        <dbReference type="ARBA" id="ARBA00023002"/>
    </source>
</evidence>
<dbReference type="EMBL" id="CP027569">
    <property type="protein sequence ID" value="AVO27810.1"/>
    <property type="molecule type" value="Genomic_DNA"/>
</dbReference>
<reference evidence="12 13" key="1">
    <citation type="journal article" date="2018" name="Genome Announc.">
        <title>Complete genomes of two Megasphaera elsdenii strains, NCIMB 702410 and ATCC 25940.</title>
        <authorList>
            <person name="Hatmaker E.A."/>
            <person name="O'Dell K."/>
            <person name="Riley L.A."/>
            <person name="Klingeman D.M."/>
            <person name="Guss A.M."/>
        </authorList>
    </citation>
    <scope>NUCLEOTIDE SEQUENCE [LARGE SCALE GENOMIC DNA]</scope>
    <source>
        <strain evidence="12 13">NCIMB702410</strain>
    </source>
</reference>
<dbReference type="InterPro" id="IPR001155">
    <property type="entry name" value="OxRdtase_FMN_N"/>
</dbReference>
<gene>
    <name evidence="12" type="ORF">C6Y28_09375</name>
</gene>
<dbReference type="GO" id="GO:0010181">
    <property type="term" value="F:FMN binding"/>
    <property type="evidence" value="ECO:0007669"/>
    <property type="project" value="InterPro"/>
</dbReference>
<keyword evidence="7" id="KW-0560">Oxidoreductase</keyword>
<dbReference type="Pfam" id="PF12831">
    <property type="entry name" value="FAD_oxidored"/>
    <property type="match status" value="1"/>
</dbReference>
<evidence type="ECO:0000256" key="1">
    <source>
        <dbReference type="ARBA" id="ARBA00001917"/>
    </source>
</evidence>
<dbReference type="PANTHER" id="PTHR42917">
    <property type="entry name" value="2,4-DIENOYL-COA REDUCTASE"/>
    <property type="match status" value="1"/>
</dbReference>
<evidence type="ECO:0000256" key="9">
    <source>
        <dbReference type="ARBA" id="ARBA00023014"/>
    </source>
</evidence>
<dbReference type="Pfam" id="PF00724">
    <property type="entry name" value="Oxidored_FMN"/>
    <property type="match status" value="1"/>
</dbReference>
<proteinExistence type="inferred from homology"/>
<dbReference type="AlphaFoldDB" id="A0A2S0M8L1"/>
<dbReference type="SUPFAM" id="SSF51395">
    <property type="entry name" value="FMN-linked oxidoreductases"/>
    <property type="match status" value="1"/>
</dbReference>
<dbReference type="InterPro" id="IPR051793">
    <property type="entry name" value="NADH:flavin_oxidoreductase"/>
</dbReference>
<evidence type="ECO:0000256" key="3">
    <source>
        <dbReference type="ARBA" id="ARBA00011048"/>
    </source>
</evidence>
<dbReference type="Pfam" id="PF07992">
    <property type="entry name" value="Pyr_redox_2"/>
    <property type="match status" value="1"/>
</dbReference>
<dbReference type="PRINTS" id="PR00368">
    <property type="entry name" value="FADPNR"/>
</dbReference>
<dbReference type="Gene3D" id="3.20.20.70">
    <property type="entry name" value="Aldolase class I"/>
    <property type="match status" value="1"/>
</dbReference>
<dbReference type="InterPro" id="IPR013785">
    <property type="entry name" value="Aldolase_TIM"/>
</dbReference>
<dbReference type="InterPro" id="IPR036188">
    <property type="entry name" value="FAD/NAD-bd_sf"/>
</dbReference>
<dbReference type="Gene3D" id="3.40.50.720">
    <property type="entry name" value="NAD(P)-binding Rossmann-like Domain"/>
    <property type="match status" value="1"/>
</dbReference>
<keyword evidence="6" id="KW-0479">Metal-binding</keyword>
<dbReference type="Proteomes" id="UP000238358">
    <property type="component" value="Chromosome"/>
</dbReference>
<evidence type="ECO:0000256" key="6">
    <source>
        <dbReference type="ARBA" id="ARBA00022723"/>
    </source>
</evidence>
<evidence type="ECO:0000313" key="13">
    <source>
        <dbReference type="Proteomes" id="UP000238358"/>
    </source>
</evidence>
<dbReference type="RefSeq" id="WP_051524966.1">
    <property type="nucleotide sequence ID" value="NZ_CP027569.1"/>
</dbReference>
<dbReference type="OrthoDB" id="9772736at2"/>
<evidence type="ECO:0000259" key="11">
    <source>
        <dbReference type="Pfam" id="PF07992"/>
    </source>
</evidence>
<feature type="domain" description="FAD/NAD(P)-binding" evidence="11">
    <location>
        <begin position="457"/>
        <end position="606"/>
    </location>
</feature>
<accession>A0A2S0M8L1</accession>
<dbReference type="GO" id="GO:0016491">
    <property type="term" value="F:oxidoreductase activity"/>
    <property type="evidence" value="ECO:0007669"/>
    <property type="project" value="UniProtKB-KW"/>
</dbReference>
<name>A0A2S0M8L1_MEGEL</name>
<comment type="cofactor">
    <cofactor evidence="2">
        <name>[4Fe-4S] cluster</name>
        <dbReference type="ChEBI" id="CHEBI:49883"/>
    </cofactor>
</comment>
<evidence type="ECO:0000256" key="2">
    <source>
        <dbReference type="ARBA" id="ARBA00001966"/>
    </source>
</evidence>
<dbReference type="GO" id="GO:0046872">
    <property type="term" value="F:metal ion binding"/>
    <property type="evidence" value="ECO:0007669"/>
    <property type="project" value="UniProtKB-KW"/>
</dbReference>
<sequence>MKLTKIFEPITINKTEFKNRMVVSAMVTNYCNEDGTPTEKFMAYHEHKAKGGYGIIITEDFAVTRTAGASKTLAGLWEDRQVEPWRVFTDRIHKAGAKTIAQIYHAGRETSSRITGVQPIAPSAIKDPTMPETPREMSVNEIHDLEKAFVDAALRAKAAGFDGVEVHGAHGYLINQFVSPFSNKRCDEYGGTTENRTRFPREIIQAIRLAAGEDFPIFYRMSSEEYVPGGLEIEEAKLIARLIEDAGADCIHCSQGVFATGHIIIPPAPVPVGGFVHHAAALKTVVDIPVIAVGRINDPLLAESILASGSADLCTMGRASLADPEMPEKARRGDFASILHCIGCVQGCAGEHEQGHPIRCLVNPLTGMEDVYDISPAAEPKKVVVVGGGVSGCEAAIAAAGRGHHVTLLEKSGELGGQWIAASIPMAKGDFSSFIVWQKHMLEKLGVEVRFHVDVTKETLEEMKPDAVILATGSNPAMPPIKGLREYGVVAQKVLRGEAEVGNKVVVIGGGLVGAETADYLAEHGCGDVTIVEMLPQIVKDGEPAPTYYLKKRMAEHGVKVLTSAAVQEVKEHGVVYKKDESCAEITDVETVVIAIGVRANTVLEESLTDCDFTIVSVGDCHERAKNGYRGIQEGYEAGILI</sequence>
<keyword evidence="8" id="KW-0408">Iron</keyword>
<keyword evidence="5" id="KW-0288">FMN</keyword>
<feature type="domain" description="NADH:flavin oxidoreductase/NADH oxidase N-terminal" evidence="10">
    <location>
        <begin position="5"/>
        <end position="333"/>
    </location>
</feature>
<dbReference type="InterPro" id="IPR023753">
    <property type="entry name" value="FAD/NAD-binding_dom"/>
</dbReference>
<dbReference type="PRINTS" id="PR00469">
    <property type="entry name" value="PNDRDTASEII"/>
</dbReference>
<organism evidence="12 13">
    <name type="scientific">Megasphaera elsdenii</name>
    <dbReference type="NCBI Taxonomy" id="907"/>
    <lineage>
        <taxon>Bacteria</taxon>
        <taxon>Bacillati</taxon>
        <taxon>Bacillota</taxon>
        <taxon>Negativicutes</taxon>
        <taxon>Veillonellales</taxon>
        <taxon>Veillonellaceae</taxon>
        <taxon>Megasphaera</taxon>
    </lineage>
</organism>